<keyword evidence="7" id="KW-1185">Reference proteome</keyword>
<dbReference type="AlphaFoldDB" id="B9L2E3"/>
<dbReference type="KEGG" id="tro:trd_1345"/>
<dbReference type="GO" id="GO:0008726">
    <property type="term" value="F:alkanesulfonate monooxygenase activity"/>
    <property type="evidence" value="ECO:0007669"/>
    <property type="project" value="TreeGrafter"/>
</dbReference>
<dbReference type="Gene3D" id="3.20.20.30">
    <property type="entry name" value="Luciferase-like domain"/>
    <property type="match status" value="1"/>
</dbReference>
<dbReference type="RefSeq" id="WP_015922294.1">
    <property type="nucleotide sequence ID" value="NC_011959.1"/>
</dbReference>
<evidence type="ECO:0000313" key="6">
    <source>
        <dbReference type="EMBL" id="ACM05630.1"/>
    </source>
</evidence>
<name>B9L2E3_THERP</name>
<dbReference type="InterPro" id="IPR036661">
    <property type="entry name" value="Luciferase-like_sf"/>
</dbReference>
<dbReference type="SUPFAM" id="SSF51679">
    <property type="entry name" value="Bacterial luciferase-like"/>
    <property type="match status" value="1"/>
</dbReference>
<sequence>MTSAMRNRPLRIGILVPQGEYRWNGRLPRWSDLEAMARLAEEIGLDSLWVVDHLLYRTPDGEPEGIWECWSLLSAFAAVTKRITLGTLVLCTNWRNPALIAKMAETVNEISGGRLILGLGAGNTEQEFRRFGFPWERRVSRFAEALAIVHGLLRNGWIDYAGEFYTVRDCLLRPRGPRSQGPPILVGGNGPRVLRLAAQYADIWNTYYDFTGNRASGLGPQIEAFRAACRDVGRDWSSVTLSASALVAFPGHGRIYGVVADPVRGTPEEIAEEFRAYARAGIQHLQLRIEPNTLEGLEQLGRVLEVLDRAE</sequence>
<dbReference type="NCBIfam" id="TIGR03619">
    <property type="entry name" value="F420_Rv2161c"/>
    <property type="match status" value="1"/>
</dbReference>
<gene>
    <name evidence="6" type="ordered locus">trd_1345</name>
</gene>
<evidence type="ECO:0000256" key="1">
    <source>
        <dbReference type="ARBA" id="ARBA00022630"/>
    </source>
</evidence>
<dbReference type="PANTHER" id="PTHR42847">
    <property type="entry name" value="ALKANESULFONATE MONOOXYGENASE"/>
    <property type="match status" value="1"/>
</dbReference>
<dbReference type="InterPro" id="IPR011251">
    <property type="entry name" value="Luciferase-like_dom"/>
</dbReference>
<protein>
    <submittedName>
        <fullName evidence="6">Putative dehydrogenase</fullName>
    </submittedName>
</protein>
<keyword evidence="4" id="KW-0503">Monooxygenase</keyword>
<dbReference type="Proteomes" id="UP000000447">
    <property type="component" value="Chromosome"/>
</dbReference>
<evidence type="ECO:0000259" key="5">
    <source>
        <dbReference type="Pfam" id="PF00296"/>
    </source>
</evidence>
<dbReference type="InterPro" id="IPR019921">
    <property type="entry name" value="Lucif-like_OxRdtase_Rv2161c"/>
</dbReference>
<dbReference type="eggNOG" id="COG2141">
    <property type="taxonomic scope" value="Bacteria"/>
</dbReference>
<dbReference type="InterPro" id="IPR050172">
    <property type="entry name" value="SsuD_RutA_monooxygenase"/>
</dbReference>
<keyword evidence="2" id="KW-0288">FMN</keyword>
<dbReference type="HOGENOM" id="CLU_027853_6_4_0"/>
<dbReference type="OrthoDB" id="9814695at2"/>
<evidence type="ECO:0000256" key="3">
    <source>
        <dbReference type="ARBA" id="ARBA00023002"/>
    </source>
</evidence>
<keyword evidence="1" id="KW-0285">Flavoprotein</keyword>
<reference evidence="6 7" key="1">
    <citation type="journal article" date="2009" name="PLoS ONE">
        <title>Complete genome sequence of the aerobic CO-oxidizing thermophile Thermomicrobium roseum.</title>
        <authorList>
            <person name="Wu D."/>
            <person name="Raymond J."/>
            <person name="Wu M."/>
            <person name="Chatterji S."/>
            <person name="Ren Q."/>
            <person name="Graham J.E."/>
            <person name="Bryant D.A."/>
            <person name="Robb F."/>
            <person name="Colman A."/>
            <person name="Tallon L.J."/>
            <person name="Badger J.H."/>
            <person name="Madupu R."/>
            <person name="Ward N.L."/>
            <person name="Eisen J.A."/>
        </authorList>
    </citation>
    <scope>NUCLEOTIDE SEQUENCE [LARGE SCALE GENOMIC DNA]</scope>
    <source>
        <strain evidence="7">ATCC 27502 / DSM 5159 / P-2</strain>
    </source>
</reference>
<feature type="domain" description="Luciferase-like" evidence="5">
    <location>
        <begin position="12"/>
        <end position="248"/>
    </location>
</feature>
<evidence type="ECO:0000256" key="4">
    <source>
        <dbReference type="ARBA" id="ARBA00023033"/>
    </source>
</evidence>
<accession>B9L2E3</accession>
<organism evidence="6 7">
    <name type="scientific">Thermomicrobium roseum (strain ATCC 27502 / DSM 5159 / P-2)</name>
    <dbReference type="NCBI Taxonomy" id="309801"/>
    <lineage>
        <taxon>Bacteria</taxon>
        <taxon>Pseudomonadati</taxon>
        <taxon>Thermomicrobiota</taxon>
        <taxon>Thermomicrobia</taxon>
        <taxon>Thermomicrobiales</taxon>
        <taxon>Thermomicrobiaceae</taxon>
        <taxon>Thermomicrobium</taxon>
    </lineage>
</organism>
<evidence type="ECO:0000313" key="7">
    <source>
        <dbReference type="Proteomes" id="UP000000447"/>
    </source>
</evidence>
<dbReference type="Pfam" id="PF00296">
    <property type="entry name" value="Bac_luciferase"/>
    <property type="match status" value="1"/>
</dbReference>
<dbReference type="PANTHER" id="PTHR42847:SF4">
    <property type="entry name" value="ALKANESULFONATE MONOOXYGENASE-RELATED"/>
    <property type="match status" value="1"/>
</dbReference>
<evidence type="ECO:0000256" key="2">
    <source>
        <dbReference type="ARBA" id="ARBA00022643"/>
    </source>
</evidence>
<keyword evidence="3" id="KW-0560">Oxidoreductase</keyword>
<proteinExistence type="predicted"/>
<dbReference type="EMBL" id="CP001275">
    <property type="protein sequence ID" value="ACM05630.1"/>
    <property type="molecule type" value="Genomic_DNA"/>
</dbReference>
<dbReference type="GO" id="GO:0046306">
    <property type="term" value="P:alkanesulfonate catabolic process"/>
    <property type="evidence" value="ECO:0007669"/>
    <property type="project" value="TreeGrafter"/>
</dbReference>